<dbReference type="InterPro" id="IPR029012">
    <property type="entry name" value="Helix_hairpin_bin_sf"/>
</dbReference>
<evidence type="ECO:0000256" key="6">
    <source>
        <dbReference type="PROSITE-ProRule" id="PRU00646"/>
    </source>
</evidence>
<dbReference type="Gene3D" id="1.10.287.660">
    <property type="entry name" value="Helix hairpin bin"/>
    <property type="match status" value="1"/>
</dbReference>
<evidence type="ECO:0000256" key="5">
    <source>
        <dbReference type="ARBA" id="ARBA00022927"/>
    </source>
</evidence>
<evidence type="ECO:0000256" key="1">
    <source>
        <dbReference type="ARBA" id="ARBA00004177"/>
    </source>
</evidence>
<comment type="caution">
    <text evidence="9">The sequence shown here is derived from an EMBL/GenBank/DDBJ whole genome shotgun (WGS) entry which is preliminary data.</text>
</comment>
<evidence type="ECO:0000313" key="10">
    <source>
        <dbReference type="Proteomes" id="UP001497392"/>
    </source>
</evidence>
<name>A0ABP1GGZ4_9CHLO</name>
<comment type="subcellular location">
    <subcellularLocation>
        <location evidence="1">Endosome</location>
    </subcellularLocation>
</comment>
<accession>A0ABP1GGZ4</accession>
<feature type="compositionally biased region" description="Low complexity" evidence="7">
    <location>
        <begin position="112"/>
        <end position="126"/>
    </location>
</feature>
<proteinExistence type="inferred from homology"/>
<keyword evidence="3 6" id="KW-0813">Transport</keyword>
<dbReference type="SUPFAM" id="SSF54495">
    <property type="entry name" value="UBC-like"/>
    <property type="match status" value="1"/>
</dbReference>
<dbReference type="InterPro" id="IPR037202">
    <property type="entry name" value="ESCRT_assembly_dom"/>
</dbReference>
<dbReference type="InterPro" id="IPR009851">
    <property type="entry name" value="Mod_r"/>
</dbReference>
<evidence type="ECO:0000256" key="4">
    <source>
        <dbReference type="ARBA" id="ARBA00022753"/>
    </source>
</evidence>
<evidence type="ECO:0000313" key="9">
    <source>
        <dbReference type="EMBL" id="CAL5229839.1"/>
    </source>
</evidence>
<dbReference type="PROSITE" id="PS51314">
    <property type="entry name" value="VPS37_C"/>
    <property type="match status" value="1"/>
</dbReference>
<feature type="compositionally biased region" description="Polar residues" evidence="7">
    <location>
        <begin position="96"/>
        <end position="110"/>
    </location>
</feature>
<protein>
    <submittedName>
        <fullName evidence="9">G13246 protein</fullName>
    </submittedName>
</protein>
<evidence type="ECO:0000256" key="7">
    <source>
        <dbReference type="SAM" id="MobiDB-lite"/>
    </source>
</evidence>
<dbReference type="Gene3D" id="3.10.110.10">
    <property type="entry name" value="Ubiquitin Conjugating Enzyme"/>
    <property type="match status" value="1"/>
</dbReference>
<dbReference type="Proteomes" id="UP001497392">
    <property type="component" value="Unassembled WGS sequence"/>
</dbReference>
<dbReference type="PANTHER" id="PTHR13678">
    <property type="entry name" value="VACUOLAR PROTEIN SORTING-ASSOCIATED PROTEIN 37"/>
    <property type="match status" value="1"/>
</dbReference>
<comment type="similarity">
    <text evidence="2">Belongs to the VPS37 family.</text>
</comment>
<dbReference type="PANTHER" id="PTHR13678:SF2">
    <property type="entry name" value="VACUOLAR PROTEIN SORTING-ASSOCIATED PROTEIN 37A"/>
    <property type="match status" value="1"/>
</dbReference>
<dbReference type="Pfam" id="PF07200">
    <property type="entry name" value="Mod_r"/>
    <property type="match status" value="1"/>
</dbReference>
<keyword evidence="5 6" id="KW-0653">Protein transport</keyword>
<feature type="region of interest" description="Disordered" evidence="7">
    <location>
        <begin position="96"/>
        <end position="138"/>
    </location>
</feature>
<dbReference type="CDD" id="cd11685">
    <property type="entry name" value="UEV_TSG101-like"/>
    <property type="match status" value="1"/>
</dbReference>
<evidence type="ECO:0000256" key="3">
    <source>
        <dbReference type="ARBA" id="ARBA00022448"/>
    </source>
</evidence>
<sequence>MYSSPQKAQQISELNAALPGVRPLNRDQSLFETPVRMADGRATTLRISLPPTFPNGRPGLSVTHPVRHPWVDTAGRLSFPALDRWAPGQSSLARVVTEATSSLSGQTARADSSPSPSRSGTEGSPSANTPSRAPSVPDLAPQLAAMSTQELTQLLDDEDKYCAYVRREAAKAHIIKVQGQLRKGNADMAKATLEKEKLLKELRNQIAIIRSSEYAAAKESFDQKYKRQQTVLRPLQPSVLIESLSKAAAKADQDSDALYEKFASGECTVDAFVAQYVKGRKLYHQRELKCQAAQQTL</sequence>
<organism evidence="9 10">
    <name type="scientific">Coccomyxa viridis</name>
    <dbReference type="NCBI Taxonomy" id="1274662"/>
    <lineage>
        <taxon>Eukaryota</taxon>
        <taxon>Viridiplantae</taxon>
        <taxon>Chlorophyta</taxon>
        <taxon>core chlorophytes</taxon>
        <taxon>Trebouxiophyceae</taxon>
        <taxon>Trebouxiophyceae incertae sedis</taxon>
        <taxon>Coccomyxaceae</taxon>
        <taxon>Coccomyxa</taxon>
    </lineage>
</organism>
<reference evidence="9 10" key="1">
    <citation type="submission" date="2024-06" db="EMBL/GenBank/DDBJ databases">
        <authorList>
            <person name="Kraege A."/>
            <person name="Thomma B."/>
        </authorList>
    </citation>
    <scope>NUCLEOTIDE SEQUENCE [LARGE SCALE GENOMIC DNA]</scope>
</reference>
<dbReference type="EMBL" id="CAXHTA020000021">
    <property type="protein sequence ID" value="CAL5229839.1"/>
    <property type="molecule type" value="Genomic_DNA"/>
</dbReference>
<feature type="domain" description="VPS37 C-terminal" evidence="8">
    <location>
        <begin position="218"/>
        <end position="297"/>
    </location>
</feature>
<keyword evidence="10" id="KW-1185">Reference proteome</keyword>
<dbReference type="SUPFAM" id="SSF140111">
    <property type="entry name" value="Endosomal sorting complex assembly domain"/>
    <property type="match status" value="1"/>
</dbReference>
<dbReference type="InterPro" id="IPR016135">
    <property type="entry name" value="UBQ-conjugating_enzyme/RWD"/>
</dbReference>
<evidence type="ECO:0000256" key="2">
    <source>
        <dbReference type="ARBA" id="ARBA00007617"/>
    </source>
</evidence>
<keyword evidence="4" id="KW-0967">Endosome</keyword>
<evidence type="ECO:0000259" key="8">
    <source>
        <dbReference type="PROSITE" id="PS51314"/>
    </source>
</evidence>
<gene>
    <name evidence="9" type="primary">g13246</name>
    <name evidence="9" type="ORF">VP750_LOCUS11745</name>
</gene>